<sequence>MRKRSSVLAVSAMAALLTAPTAALAAANSPAAAPAVASASGTKTLSFRGMNLKIPTTWKVYDYTDRVLVATGSCKVPEPFAPNCRGFWLYGPKVIAYGAEGSRYTGAKPFVPASGAPAGCPFEYGSIQVIGKATSTGLRQVGRGHKARYTAWAGRCVKQQSGRQTKSFIQREWFLPESKIVVVDVWGDQKLPGLLRNATWG</sequence>
<evidence type="ECO:0000256" key="1">
    <source>
        <dbReference type="SAM" id="SignalP"/>
    </source>
</evidence>
<dbReference type="Proteomes" id="UP001596514">
    <property type="component" value="Unassembled WGS sequence"/>
</dbReference>
<gene>
    <name evidence="2" type="ORF">ACFQVD_00040</name>
</gene>
<evidence type="ECO:0000313" key="2">
    <source>
        <dbReference type="EMBL" id="MFC7598486.1"/>
    </source>
</evidence>
<feature type="signal peptide" evidence="1">
    <location>
        <begin position="1"/>
        <end position="25"/>
    </location>
</feature>
<dbReference type="EMBL" id="JBHTEE010000001">
    <property type="protein sequence ID" value="MFC7598486.1"/>
    <property type="molecule type" value="Genomic_DNA"/>
</dbReference>
<comment type="caution">
    <text evidence="2">The sequence shown here is derived from an EMBL/GenBank/DDBJ whole genome shotgun (WGS) entry which is preliminary data.</text>
</comment>
<proteinExistence type="predicted"/>
<keyword evidence="1" id="KW-0732">Signal</keyword>
<dbReference type="RefSeq" id="WP_343980056.1">
    <property type="nucleotide sequence ID" value="NZ_BAAAGK010000191.1"/>
</dbReference>
<name>A0ABW2SSR2_9ACTN</name>
<feature type="chain" id="PRO_5045732493" description="Secreted protein" evidence="1">
    <location>
        <begin position="26"/>
        <end position="201"/>
    </location>
</feature>
<protein>
    <recommendedName>
        <fullName evidence="4">Secreted protein</fullName>
    </recommendedName>
</protein>
<reference evidence="3" key="1">
    <citation type="journal article" date="2019" name="Int. J. Syst. Evol. Microbiol.">
        <title>The Global Catalogue of Microorganisms (GCM) 10K type strain sequencing project: providing services to taxonomists for standard genome sequencing and annotation.</title>
        <authorList>
            <consortium name="The Broad Institute Genomics Platform"/>
            <consortium name="The Broad Institute Genome Sequencing Center for Infectious Disease"/>
            <person name="Wu L."/>
            <person name="Ma J."/>
        </authorList>
    </citation>
    <scope>NUCLEOTIDE SEQUENCE [LARGE SCALE GENOMIC DNA]</scope>
    <source>
        <strain evidence="3">JCM 10083</strain>
    </source>
</reference>
<accession>A0ABW2SSR2</accession>
<organism evidence="2 3">
    <name type="scientific">Streptosporangium amethystogenes subsp. fukuiense</name>
    <dbReference type="NCBI Taxonomy" id="698418"/>
    <lineage>
        <taxon>Bacteria</taxon>
        <taxon>Bacillati</taxon>
        <taxon>Actinomycetota</taxon>
        <taxon>Actinomycetes</taxon>
        <taxon>Streptosporangiales</taxon>
        <taxon>Streptosporangiaceae</taxon>
        <taxon>Streptosporangium</taxon>
    </lineage>
</organism>
<evidence type="ECO:0000313" key="3">
    <source>
        <dbReference type="Proteomes" id="UP001596514"/>
    </source>
</evidence>
<evidence type="ECO:0008006" key="4">
    <source>
        <dbReference type="Google" id="ProtNLM"/>
    </source>
</evidence>
<keyword evidence="3" id="KW-1185">Reference proteome</keyword>